<feature type="domain" description="Tyr recombinase" evidence="3">
    <location>
        <begin position="1"/>
        <end position="173"/>
    </location>
</feature>
<sequence>MVGKRRRQRTVPVSAATVRALRAHWADRGENFDAACDDAPLIAPLVIPATLTARAKHGNEDGDRGEHPTDVQSDGGNRARAKKAYAPDALARLVRQGMKQLAGELLRAGVLSHDAHAQLLETSAHAFRHTFGTRAVARDMPIDVVQRVLGHASLQTTSIYVRAERQRMLDAAAQYYSEDGS</sequence>
<dbReference type="GO" id="GO:0006310">
    <property type="term" value="P:DNA recombination"/>
    <property type="evidence" value="ECO:0007669"/>
    <property type="project" value="UniProtKB-KW"/>
</dbReference>
<accession>A0A226X3S3</accession>
<dbReference type="InterPro" id="IPR002104">
    <property type="entry name" value="Integrase_catalytic"/>
</dbReference>
<name>A0A226X3S3_CABSO</name>
<organism evidence="4 5">
    <name type="scientific">Caballeronia sordidicola</name>
    <name type="common">Burkholderia sordidicola</name>
    <dbReference type="NCBI Taxonomy" id="196367"/>
    <lineage>
        <taxon>Bacteria</taxon>
        <taxon>Pseudomonadati</taxon>
        <taxon>Pseudomonadota</taxon>
        <taxon>Betaproteobacteria</taxon>
        <taxon>Burkholderiales</taxon>
        <taxon>Burkholderiaceae</taxon>
        <taxon>Caballeronia</taxon>
    </lineage>
</organism>
<dbReference type="InterPro" id="IPR013762">
    <property type="entry name" value="Integrase-like_cat_sf"/>
</dbReference>
<keyword evidence="1" id="KW-0233">DNA recombination</keyword>
<feature type="region of interest" description="Disordered" evidence="2">
    <location>
        <begin position="56"/>
        <end position="80"/>
    </location>
</feature>
<evidence type="ECO:0000313" key="5">
    <source>
        <dbReference type="Proteomes" id="UP000214720"/>
    </source>
</evidence>
<dbReference type="GO" id="GO:0003677">
    <property type="term" value="F:DNA binding"/>
    <property type="evidence" value="ECO:0007669"/>
    <property type="project" value="InterPro"/>
</dbReference>
<evidence type="ECO:0000259" key="3">
    <source>
        <dbReference type="PROSITE" id="PS51898"/>
    </source>
</evidence>
<evidence type="ECO:0000313" key="4">
    <source>
        <dbReference type="EMBL" id="OXC78061.1"/>
    </source>
</evidence>
<dbReference type="CDD" id="cd00397">
    <property type="entry name" value="DNA_BRE_C"/>
    <property type="match status" value="1"/>
</dbReference>
<dbReference type="Pfam" id="PF00589">
    <property type="entry name" value="Phage_integrase"/>
    <property type="match status" value="1"/>
</dbReference>
<comment type="caution">
    <text evidence="4">The sequence shown here is derived from an EMBL/GenBank/DDBJ whole genome shotgun (WGS) entry which is preliminary data.</text>
</comment>
<dbReference type="Proteomes" id="UP000214720">
    <property type="component" value="Unassembled WGS sequence"/>
</dbReference>
<reference evidence="5" key="1">
    <citation type="submission" date="2017-01" db="EMBL/GenBank/DDBJ databases">
        <title>Genome Analysis of Deinococcus marmoris KOPRI26562.</title>
        <authorList>
            <person name="Kim J.H."/>
            <person name="Oh H.-M."/>
        </authorList>
    </citation>
    <scope>NUCLEOTIDE SEQUENCE [LARGE SCALE GENOMIC DNA]</scope>
    <source>
        <strain evidence="5">PAMC 26633</strain>
    </source>
</reference>
<evidence type="ECO:0000256" key="2">
    <source>
        <dbReference type="SAM" id="MobiDB-lite"/>
    </source>
</evidence>
<dbReference type="AlphaFoldDB" id="A0A226X3S3"/>
<dbReference type="EMBL" id="MTHB01000078">
    <property type="protein sequence ID" value="OXC78061.1"/>
    <property type="molecule type" value="Genomic_DNA"/>
</dbReference>
<evidence type="ECO:0000256" key="1">
    <source>
        <dbReference type="ARBA" id="ARBA00023172"/>
    </source>
</evidence>
<protein>
    <recommendedName>
        <fullName evidence="3">Tyr recombinase domain-containing protein</fullName>
    </recommendedName>
</protein>
<gene>
    <name evidence="4" type="ORF">BSU04_13865</name>
</gene>
<proteinExistence type="predicted"/>
<dbReference type="GO" id="GO:0015074">
    <property type="term" value="P:DNA integration"/>
    <property type="evidence" value="ECO:0007669"/>
    <property type="project" value="InterPro"/>
</dbReference>
<feature type="compositionally biased region" description="Basic and acidic residues" evidence="2">
    <location>
        <begin position="57"/>
        <end position="69"/>
    </location>
</feature>
<dbReference type="Gene3D" id="1.10.443.10">
    <property type="entry name" value="Intergrase catalytic core"/>
    <property type="match status" value="1"/>
</dbReference>
<dbReference type="PROSITE" id="PS51898">
    <property type="entry name" value="TYR_RECOMBINASE"/>
    <property type="match status" value="1"/>
</dbReference>
<dbReference type="SUPFAM" id="SSF56349">
    <property type="entry name" value="DNA breaking-rejoining enzymes"/>
    <property type="match status" value="1"/>
</dbReference>
<dbReference type="InterPro" id="IPR011010">
    <property type="entry name" value="DNA_brk_join_enz"/>
</dbReference>